<gene>
    <name evidence="1" type="ORF">S03H2_69886</name>
</gene>
<evidence type="ECO:0000313" key="1">
    <source>
        <dbReference type="EMBL" id="GAI00814.1"/>
    </source>
</evidence>
<dbReference type="AlphaFoldDB" id="X1M333"/>
<name>X1M333_9ZZZZ</name>
<feature type="non-terminal residue" evidence="1">
    <location>
        <position position="1"/>
    </location>
</feature>
<proteinExistence type="predicted"/>
<organism evidence="1">
    <name type="scientific">marine sediment metagenome</name>
    <dbReference type="NCBI Taxonomy" id="412755"/>
    <lineage>
        <taxon>unclassified sequences</taxon>
        <taxon>metagenomes</taxon>
        <taxon>ecological metagenomes</taxon>
    </lineage>
</organism>
<protein>
    <submittedName>
        <fullName evidence="1">Uncharacterized protein</fullName>
    </submittedName>
</protein>
<reference evidence="1" key="1">
    <citation type="journal article" date="2014" name="Front. Microbiol.">
        <title>High frequency of phylogenetically diverse reductive dehalogenase-homologous genes in deep subseafloor sedimentary metagenomes.</title>
        <authorList>
            <person name="Kawai M."/>
            <person name="Futagami T."/>
            <person name="Toyoda A."/>
            <person name="Takaki Y."/>
            <person name="Nishi S."/>
            <person name="Hori S."/>
            <person name="Arai W."/>
            <person name="Tsubouchi T."/>
            <person name="Morono Y."/>
            <person name="Uchiyama I."/>
            <person name="Ito T."/>
            <person name="Fujiyama A."/>
            <person name="Inagaki F."/>
            <person name="Takami H."/>
        </authorList>
    </citation>
    <scope>NUCLEOTIDE SEQUENCE</scope>
    <source>
        <strain evidence="1">Expedition CK06-06</strain>
    </source>
</reference>
<dbReference type="EMBL" id="BARU01046282">
    <property type="protein sequence ID" value="GAI00814.1"/>
    <property type="molecule type" value="Genomic_DNA"/>
</dbReference>
<dbReference type="PANTHER" id="PTHR30595">
    <property type="entry name" value="GLPR-RELATED TRANSCRIPTIONAL REPRESSOR"/>
    <property type="match status" value="1"/>
</dbReference>
<feature type="non-terminal residue" evidence="1">
    <location>
        <position position="131"/>
    </location>
</feature>
<comment type="caution">
    <text evidence="1">The sequence shown here is derived from an EMBL/GenBank/DDBJ whole genome shotgun (WGS) entry which is preliminary data.</text>
</comment>
<sequence length="131" mass="15255">EIILIINIPKGGQRPYRTKSGKYYIRSGNRCRQASWQEVRRLYQTSESIYYDETPISKAPLSSLDMDYFRYFLEKHLDISPEESLIESYLENLKVITHNKKPTLAGILFFGDNPQLFIPYAKIIVAYIPGT</sequence>
<accession>X1M333</accession>
<dbReference type="PANTHER" id="PTHR30595:SF6">
    <property type="entry name" value="SCHLAFEN ALBA-2 DOMAIN-CONTAINING PROTEIN"/>
    <property type="match status" value="1"/>
</dbReference>